<evidence type="ECO:0000256" key="5">
    <source>
        <dbReference type="ARBA" id="ARBA00023004"/>
    </source>
</evidence>
<dbReference type="InterPro" id="IPR002403">
    <property type="entry name" value="Cyt_P450_E_grp-IV"/>
</dbReference>
<dbReference type="InterPro" id="IPR036396">
    <property type="entry name" value="Cyt_P450_sf"/>
</dbReference>
<dbReference type="PRINTS" id="PR00385">
    <property type="entry name" value="P450"/>
</dbReference>
<comment type="cofactor">
    <cofactor evidence="1 6">
        <name>heme</name>
        <dbReference type="ChEBI" id="CHEBI:30413"/>
    </cofactor>
</comment>
<dbReference type="GO" id="GO:0004497">
    <property type="term" value="F:monooxygenase activity"/>
    <property type="evidence" value="ECO:0007669"/>
    <property type="project" value="InterPro"/>
</dbReference>
<dbReference type="Gene3D" id="1.10.630.10">
    <property type="entry name" value="Cytochrome P450"/>
    <property type="match status" value="1"/>
</dbReference>
<evidence type="ECO:0000313" key="8">
    <source>
        <dbReference type="EMBL" id="PWN18096.1"/>
    </source>
</evidence>
<keyword evidence="3 6" id="KW-0479">Metal-binding</keyword>
<evidence type="ECO:0000313" key="9">
    <source>
        <dbReference type="Proteomes" id="UP000245942"/>
    </source>
</evidence>
<dbReference type="GeneID" id="37012768"/>
<evidence type="ECO:0000256" key="6">
    <source>
        <dbReference type="PIRSR" id="PIRSR602403-1"/>
    </source>
</evidence>
<evidence type="ECO:0000256" key="1">
    <source>
        <dbReference type="ARBA" id="ARBA00001971"/>
    </source>
</evidence>
<evidence type="ECO:0000256" key="3">
    <source>
        <dbReference type="ARBA" id="ARBA00022723"/>
    </source>
</evidence>
<feature type="transmembrane region" description="Helical" evidence="7">
    <location>
        <begin position="269"/>
        <end position="291"/>
    </location>
</feature>
<dbReference type="EMBL" id="KZ819338">
    <property type="protein sequence ID" value="PWN18096.1"/>
    <property type="molecule type" value="Genomic_DNA"/>
</dbReference>
<keyword evidence="6" id="KW-0349">Heme</keyword>
<dbReference type="InterPro" id="IPR050121">
    <property type="entry name" value="Cytochrome_P450_monoxygenase"/>
</dbReference>
<evidence type="ECO:0000256" key="7">
    <source>
        <dbReference type="SAM" id="Phobius"/>
    </source>
</evidence>
<dbReference type="PANTHER" id="PTHR24305:SF166">
    <property type="entry name" value="CYTOCHROME P450 12A4, MITOCHONDRIAL-RELATED"/>
    <property type="match status" value="1"/>
</dbReference>
<protein>
    <submittedName>
        <fullName evidence="8">Cytochrome P450</fullName>
    </submittedName>
</protein>
<keyword evidence="7" id="KW-0472">Membrane</keyword>
<dbReference type="GO" id="GO:0005506">
    <property type="term" value="F:iron ion binding"/>
    <property type="evidence" value="ECO:0007669"/>
    <property type="project" value="InterPro"/>
</dbReference>
<keyword evidence="7" id="KW-0812">Transmembrane</keyword>
<dbReference type="SUPFAM" id="SSF48264">
    <property type="entry name" value="Cytochrome P450"/>
    <property type="match status" value="1"/>
</dbReference>
<feature type="transmembrane region" description="Helical" evidence="7">
    <location>
        <begin position="32"/>
        <end position="59"/>
    </location>
</feature>
<keyword evidence="7" id="KW-1133">Transmembrane helix</keyword>
<dbReference type="RefSeq" id="XP_025345256.1">
    <property type="nucleotide sequence ID" value="XM_025491034.1"/>
</dbReference>
<dbReference type="PANTHER" id="PTHR24305">
    <property type="entry name" value="CYTOCHROME P450"/>
    <property type="match status" value="1"/>
</dbReference>
<dbReference type="AlphaFoldDB" id="A0A316TXG9"/>
<dbReference type="GO" id="GO:0020037">
    <property type="term" value="F:heme binding"/>
    <property type="evidence" value="ECO:0007669"/>
    <property type="project" value="InterPro"/>
</dbReference>
<dbReference type="STRING" id="1684307.A0A316TXG9"/>
<dbReference type="PRINTS" id="PR00465">
    <property type="entry name" value="EP450IV"/>
</dbReference>
<dbReference type="GO" id="GO:0016705">
    <property type="term" value="F:oxidoreductase activity, acting on paired donors, with incorporation or reduction of molecular oxygen"/>
    <property type="evidence" value="ECO:0007669"/>
    <property type="project" value="InterPro"/>
</dbReference>
<accession>A0A316TXG9</accession>
<feature type="binding site" description="axial binding residue" evidence="6">
    <location>
        <position position="552"/>
    </location>
    <ligand>
        <name>heme</name>
        <dbReference type="ChEBI" id="CHEBI:30413"/>
    </ligand>
    <ligandPart>
        <name>Fe</name>
        <dbReference type="ChEBI" id="CHEBI:18248"/>
    </ligandPart>
</feature>
<sequence length="613" mass="68653">MVPLSLAQSADALNGYYTNLYGYYAALRALPWYSQILITGLLSIISSIAIPLLAFVLYYPYWIYLRPRYFSPFRNLPGPPVSEGHWFWGEAIQLINKEYGTYQTEWNRRFGGKPGQPGFIKTVGPIGLERLIVFSPTALRQIMNDYQYTKPPFASRILSQITGHGLLTVEYDVHKKMRRDLNPAFATKYLAMQYEECAPALAAMCDEFDRLIGNKDAEVINAYDVVTRALLDIICLTAFGYEVDSIHNSDEPLSKAYHTLIGLQGGGNLAALIVILSLPFGVGTAFIEGLLRKNDYWLPVLHKIASASWLFYPVSVLAEYVDSVGTIQRIAERLLAQKTAEAKALKRLQTHDASQQGKIDVLSLIIKGALDAETEAEKTNNGKTARKMDARECKAHIMTFLGAGHETTSSGVSWTIWLLANNLEVQRKLRSECLEFLAQSSSGHPSYYELRELKYLNAVVVESLRVRPSVPGTFRKSTKDSYLDGVWCPKGTYLAISSFAINTDPRVWGPDAADFVPERWLPEETHGNSSSVSAEWDPTYSYMSFIAGNHHCIGKNMAQIEMKAVLFQMITKFAWTKVSEDQTIRGDTAITMKPRGGVPVRLRRLTEEDYAAA</sequence>
<dbReference type="InterPro" id="IPR001128">
    <property type="entry name" value="Cyt_P450"/>
</dbReference>
<keyword evidence="5 6" id="KW-0408">Iron</keyword>
<name>A0A316TXG9_9BASI</name>
<dbReference type="Proteomes" id="UP000245942">
    <property type="component" value="Unassembled WGS sequence"/>
</dbReference>
<proteinExistence type="inferred from homology"/>
<keyword evidence="4" id="KW-0560">Oxidoreductase</keyword>
<keyword evidence="9" id="KW-1185">Reference proteome</keyword>
<organism evidence="8 9">
    <name type="scientific">Pseudomicrostroma glucosiphilum</name>
    <dbReference type="NCBI Taxonomy" id="1684307"/>
    <lineage>
        <taxon>Eukaryota</taxon>
        <taxon>Fungi</taxon>
        <taxon>Dikarya</taxon>
        <taxon>Basidiomycota</taxon>
        <taxon>Ustilaginomycotina</taxon>
        <taxon>Exobasidiomycetes</taxon>
        <taxon>Microstromatales</taxon>
        <taxon>Microstromatales incertae sedis</taxon>
        <taxon>Pseudomicrostroma</taxon>
    </lineage>
</organism>
<gene>
    <name evidence="8" type="ORF">BCV69DRAFT_274355</name>
</gene>
<evidence type="ECO:0000256" key="4">
    <source>
        <dbReference type="ARBA" id="ARBA00023002"/>
    </source>
</evidence>
<dbReference type="OrthoDB" id="1470350at2759"/>
<evidence type="ECO:0000256" key="2">
    <source>
        <dbReference type="ARBA" id="ARBA00010617"/>
    </source>
</evidence>
<reference evidence="8 9" key="1">
    <citation type="journal article" date="2018" name="Mol. Biol. Evol.">
        <title>Broad Genomic Sampling Reveals a Smut Pathogenic Ancestry of the Fungal Clade Ustilaginomycotina.</title>
        <authorList>
            <person name="Kijpornyongpan T."/>
            <person name="Mondo S.J."/>
            <person name="Barry K."/>
            <person name="Sandor L."/>
            <person name="Lee J."/>
            <person name="Lipzen A."/>
            <person name="Pangilinan J."/>
            <person name="LaButti K."/>
            <person name="Hainaut M."/>
            <person name="Henrissat B."/>
            <person name="Grigoriev I.V."/>
            <person name="Spatafora J.W."/>
            <person name="Aime M.C."/>
        </authorList>
    </citation>
    <scope>NUCLEOTIDE SEQUENCE [LARGE SCALE GENOMIC DNA]</scope>
    <source>
        <strain evidence="8 9">MCA 4718</strain>
    </source>
</reference>
<dbReference type="Pfam" id="PF00067">
    <property type="entry name" value="p450"/>
    <property type="match status" value="1"/>
</dbReference>
<comment type="similarity">
    <text evidence="2">Belongs to the cytochrome P450 family.</text>
</comment>